<proteinExistence type="predicted"/>
<sequence>MAEGDSDRDGGACALWGRRGRGEAHRSAWNDEETATAMRKKMMSTRVDVGDGAWGLAMVEEDVAEGEEETAQPVVALPRLVDVLADAKRRPEHATVAANEVKRHDGGGASVALERLGEWEEEASGPLRI</sequence>
<dbReference type="Proteomes" id="UP000026962">
    <property type="component" value="Chromosome 5"/>
</dbReference>
<dbReference type="EnsemblPlants" id="OPUNC05G05590.1">
    <property type="protein sequence ID" value="OPUNC05G05590.1"/>
    <property type="gene ID" value="OPUNC05G05590"/>
</dbReference>
<evidence type="ECO:0000313" key="3">
    <source>
        <dbReference type="Proteomes" id="UP000026962"/>
    </source>
</evidence>
<dbReference type="Gramene" id="OPUNC05G05590.1">
    <property type="protein sequence ID" value="OPUNC05G05590.1"/>
    <property type="gene ID" value="OPUNC05G05590"/>
</dbReference>
<dbReference type="HOGENOM" id="CLU_160295_0_0_1"/>
<keyword evidence="3" id="KW-1185">Reference proteome</keyword>
<dbReference type="AlphaFoldDB" id="A0A0E0KZF7"/>
<protein>
    <recommendedName>
        <fullName evidence="4">DUF834 domain-containing protein</fullName>
    </recommendedName>
</protein>
<evidence type="ECO:0008006" key="4">
    <source>
        <dbReference type="Google" id="ProtNLM"/>
    </source>
</evidence>
<name>A0A0E0KZF7_ORYPU</name>
<reference evidence="2" key="2">
    <citation type="submission" date="2018-05" db="EMBL/GenBank/DDBJ databases">
        <title>OpunRS2 (Oryza punctata Reference Sequence Version 2).</title>
        <authorList>
            <person name="Zhang J."/>
            <person name="Kudrna D."/>
            <person name="Lee S."/>
            <person name="Talag J."/>
            <person name="Welchert J."/>
            <person name="Wing R.A."/>
        </authorList>
    </citation>
    <scope>NUCLEOTIDE SEQUENCE [LARGE SCALE GENOMIC DNA]</scope>
</reference>
<feature type="compositionally biased region" description="Basic and acidic residues" evidence="1">
    <location>
        <begin position="20"/>
        <end position="29"/>
    </location>
</feature>
<reference evidence="2" key="1">
    <citation type="submission" date="2015-04" db="UniProtKB">
        <authorList>
            <consortium name="EnsemblPlants"/>
        </authorList>
    </citation>
    <scope>IDENTIFICATION</scope>
</reference>
<feature type="region of interest" description="Disordered" evidence="1">
    <location>
        <begin position="1"/>
        <end position="32"/>
    </location>
</feature>
<accession>A0A0E0KZF7</accession>
<feature type="compositionally biased region" description="Basic and acidic residues" evidence="1">
    <location>
        <begin position="1"/>
        <end position="10"/>
    </location>
</feature>
<evidence type="ECO:0000313" key="2">
    <source>
        <dbReference type="EnsemblPlants" id="OPUNC05G05590.1"/>
    </source>
</evidence>
<organism evidence="2">
    <name type="scientific">Oryza punctata</name>
    <name type="common">Red rice</name>
    <dbReference type="NCBI Taxonomy" id="4537"/>
    <lineage>
        <taxon>Eukaryota</taxon>
        <taxon>Viridiplantae</taxon>
        <taxon>Streptophyta</taxon>
        <taxon>Embryophyta</taxon>
        <taxon>Tracheophyta</taxon>
        <taxon>Spermatophyta</taxon>
        <taxon>Magnoliopsida</taxon>
        <taxon>Liliopsida</taxon>
        <taxon>Poales</taxon>
        <taxon>Poaceae</taxon>
        <taxon>BOP clade</taxon>
        <taxon>Oryzoideae</taxon>
        <taxon>Oryzeae</taxon>
        <taxon>Oryzinae</taxon>
        <taxon>Oryza</taxon>
    </lineage>
</organism>
<evidence type="ECO:0000256" key="1">
    <source>
        <dbReference type="SAM" id="MobiDB-lite"/>
    </source>
</evidence>